<evidence type="ECO:0000313" key="4">
    <source>
        <dbReference type="WBParaSite" id="ASIM_0001444801-mRNA-1"/>
    </source>
</evidence>
<accession>A0A0M3K0U7</accession>
<dbReference type="PANTHER" id="PTHR22692:SF26">
    <property type="entry name" value="SH3 DOMAIN-CONTAINING PROTEIN"/>
    <property type="match status" value="1"/>
</dbReference>
<evidence type="ECO:0000259" key="1">
    <source>
        <dbReference type="PROSITE" id="PS50057"/>
    </source>
</evidence>
<dbReference type="SMART" id="SM00295">
    <property type="entry name" value="B41"/>
    <property type="match status" value="1"/>
</dbReference>
<dbReference type="InterPro" id="IPR019748">
    <property type="entry name" value="FERM_central"/>
</dbReference>
<dbReference type="InterPro" id="IPR051567">
    <property type="entry name" value="Unconventional_Myosin_ATPase"/>
</dbReference>
<dbReference type="Pfam" id="PF02174">
    <property type="entry name" value="IRS"/>
    <property type="match status" value="1"/>
</dbReference>
<feature type="domain" description="FERM" evidence="1">
    <location>
        <begin position="135"/>
        <end position="448"/>
    </location>
</feature>
<evidence type="ECO:0000313" key="2">
    <source>
        <dbReference type="EMBL" id="VDK50808.1"/>
    </source>
</evidence>
<sequence length="460" mass="52370">MIAVMDYGEHIPLDMDNTITNADGTRENKYSMMQFASLYFRRAKNVLNGDSLTAQRKKKDSNLKDLNEKIRFTERPISHSLLKLDSNEADKQAQEAFIYTALICLQNLAKTFKYGGRKFLLSGREVEAITMGKSMKQQLYHLPGGHKTVVNTKAVTVVEEIIQQLCIELNIRSAAEQQEFCLCYILESESTMKLLSNDEYILDVCTELEHQKKDYFLLLKRTVWIHPLRLDNSLYIDVMFFQVLPDYIEGFLIAPNTNALSAVCLDDVARLGAYLHLSDSNVAAQNTVVLPQNVHMLLPQSIVGTRPAEQWTERINRKLMEMNTMMSPIEARAAFLEVLERWPLFGSTFFYIQSLVDSEMNLMIGECLIAINKFGLRFLTLQTHETVAEYNLAQVLSTNNYETEDGSMYLDIKVGTTINQRTITLNTDKGAEISRLLGQYIYVDSENLGFINGGEIDLVP</sequence>
<dbReference type="AlphaFoldDB" id="A0A0M3K0U7"/>
<name>A0A0M3K0U7_ANISI</name>
<dbReference type="InterPro" id="IPR011993">
    <property type="entry name" value="PH-like_dom_sf"/>
</dbReference>
<dbReference type="GO" id="GO:0005737">
    <property type="term" value="C:cytoplasm"/>
    <property type="evidence" value="ECO:0007669"/>
    <property type="project" value="UniProtKB-SubCell"/>
</dbReference>
<proteinExistence type="predicted"/>
<gene>
    <name evidence="2" type="ORF">ASIM_LOCUS13875</name>
</gene>
<dbReference type="OrthoDB" id="8182952at2759"/>
<dbReference type="InterPro" id="IPR000299">
    <property type="entry name" value="FERM_domain"/>
</dbReference>
<dbReference type="Proteomes" id="UP000267096">
    <property type="component" value="Unassembled WGS sequence"/>
</dbReference>
<dbReference type="PANTHER" id="PTHR22692">
    <property type="entry name" value="MYOSIN VII, XV"/>
    <property type="match status" value="1"/>
</dbReference>
<evidence type="ECO:0000313" key="3">
    <source>
        <dbReference type="Proteomes" id="UP000267096"/>
    </source>
</evidence>
<dbReference type="WBParaSite" id="ASIM_0001444801-mRNA-1">
    <property type="protein sequence ID" value="ASIM_0001444801-mRNA-1"/>
    <property type="gene ID" value="ASIM_0001444801"/>
</dbReference>
<dbReference type="Pfam" id="PF00373">
    <property type="entry name" value="FERM_M"/>
    <property type="match status" value="1"/>
</dbReference>
<dbReference type="Gene3D" id="2.30.29.30">
    <property type="entry name" value="Pleckstrin-homology domain (PH domain)/Phosphotyrosine-binding domain (PTB)"/>
    <property type="match status" value="1"/>
</dbReference>
<reference evidence="2 3" key="2">
    <citation type="submission" date="2018-11" db="EMBL/GenBank/DDBJ databases">
        <authorList>
            <consortium name="Pathogen Informatics"/>
        </authorList>
    </citation>
    <scope>NUCLEOTIDE SEQUENCE [LARGE SCALE GENOMIC DNA]</scope>
</reference>
<dbReference type="CDD" id="cd14473">
    <property type="entry name" value="FERM_B-lobe"/>
    <property type="match status" value="1"/>
</dbReference>
<dbReference type="PROSITE" id="PS50057">
    <property type="entry name" value="FERM_3"/>
    <property type="match status" value="1"/>
</dbReference>
<dbReference type="SUPFAM" id="SSF47031">
    <property type="entry name" value="Second domain of FERM"/>
    <property type="match status" value="1"/>
</dbReference>
<protein>
    <submittedName>
        <fullName evidence="4">FERM domain-containing protein</fullName>
    </submittedName>
</protein>
<reference evidence="4" key="1">
    <citation type="submission" date="2017-02" db="UniProtKB">
        <authorList>
            <consortium name="WormBaseParasite"/>
        </authorList>
    </citation>
    <scope>IDENTIFICATION</scope>
</reference>
<dbReference type="SUPFAM" id="SSF50729">
    <property type="entry name" value="PH domain-like"/>
    <property type="match status" value="1"/>
</dbReference>
<dbReference type="InterPro" id="IPR035963">
    <property type="entry name" value="FERM_2"/>
</dbReference>
<dbReference type="InterPro" id="IPR002404">
    <property type="entry name" value="IRS_PTB"/>
</dbReference>
<organism evidence="4">
    <name type="scientific">Anisakis simplex</name>
    <name type="common">Herring worm</name>
    <dbReference type="NCBI Taxonomy" id="6269"/>
    <lineage>
        <taxon>Eukaryota</taxon>
        <taxon>Metazoa</taxon>
        <taxon>Ecdysozoa</taxon>
        <taxon>Nematoda</taxon>
        <taxon>Chromadorea</taxon>
        <taxon>Rhabditida</taxon>
        <taxon>Spirurina</taxon>
        <taxon>Ascaridomorpha</taxon>
        <taxon>Ascaridoidea</taxon>
        <taxon>Anisakidae</taxon>
        <taxon>Anisakis</taxon>
        <taxon>Anisakis simplex complex</taxon>
    </lineage>
</organism>
<keyword evidence="3" id="KW-1185">Reference proteome</keyword>
<dbReference type="EMBL" id="UYRR01031530">
    <property type="protein sequence ID" value="VDK50808.1"/>
    <property type="molecule type" value="Genomic_DNA"/>
</dbReference>
<dbReference type="InterPro" id="IPR019749">
    <property type="entry name" value="Band_41_domain"/>
</dbReference>